<dbReference type="Proteomes" id="UP000287651">
    <property type="component" value="Unassembled WGS sequence"/>
</dbReference>
<evidence type="ECO:0000313" key="2">
    <source>
        <dbReference type="EMBL" id="RRT31801.1"/>
    </source>
</evidence>
<comment type="caution">
    <text evidence="2">The sequence shown here is derived from an EMBL/GenBank/DDBJ whole genome shotgun (WGS) entry which is preliminary data.</text>
</comment>
<dbReference type="EMBL" id="AMZH03035823">
    <property type="protein sequence ID" value="RRT31801.1"/>
    <property type="molecule type" value="Genomic_DNA"/>
</dbReference>
<reference evidence="2 3" key="1">
    <citation type="journal article" date="2014" name="Agronomy (Basel)">
        <title>A Draft Genome Sequence for Ensete ventricosum, the Drought-Tolerant Tree Against Hunger.</title>
        <authorList>
            <person name="Harrison J."/>
            <person name="Moore K.A."/>
            <person name="Paszkiewicz K."/>
            <person name="Jones T."/>
            <person name="Grant M."/>
            <person name="Ambacheew D."/>
            <person name="Muzemil S."/>
            <person name="Studholme D.J."/>
        </authorList>
    </citation>
    <scope>NUCLEOTIDE SEQUENCE [LARGE SCALE GENOMIC DNA]</scope>
</reference>
<organism evidence="2 3">
    <name type="scientific">Ensete ventricosum</name>
    <name type="common">Abyssinian banana</name>
    <name type="synonym">Musa ensete</name>
    <dbReference type="NCBI Taxonomy" id="4639"/>
    <lineage>
        <taxon>Eukaryota</taxon>
        <taxon>Viridiplantae</taxon>
        <taxon>Streptophyta</taxon>
        <taxon>Embryophyta</taxon>
        <taxon>Tracheophyta</taxon>
        <taxon>Spermatophyta</taxon>
        <taxon>Magnoliopsida</taxon>
        <taxon>Liliopsida</taxon>
        <taxon>Zingiberales</taxon>
        <taxon>Musaceae</taxon>
        <taxon>Ensete</taxon>
    </lineage>
</organism>
<sequence>MCCWKYGELGKRREEEKKRKEEEEEKEEKEEKGVAAAKDMKEKPQSVAHTFHAPPRILDIDGFIKHQLVTILVDTRSSNDLMNDKRKHVTLSGKGENEEKMISTQCLEKLAEISSKSAEPS</sequence>
<gene>
    <name evidence="2" type="ORF">B296_00038559</name>
</gene>
<feature type="region of interest" description="Disordered" evidence="1">
    <location>
        <begin position="1"/>
        <end position="47"/>
    </location>
</feature>
<name>A0A426WX27_ENSVE</name>
<dbReference type="AlphaFoldDB" id="A0A426WX27"/>
<feature type="compositionally biased region" description="Basic and acidic residues" evidence="1">
    <location>
        <begin position="8"/>
        <end position="21"/>
    </location>
</feature>
<feature type="compositionally biased region" description="Basic and acidic residues" evidence="1">
    <location>
        <begin position="29"/>
        <end position="44"/>
    </location>
</feature>
<protein>
    <submittedName>
        <fullName evidence="2">Uncharacterized protein</fullName>
    </submittedName>
</protein>
<accession>A0A426WX27</accession>
<evidence type="ECO:0000256" key="1">
    <source>
        <dbReference type="SAM" id="MobiDB-lite"/>
    </source>
</evidence>
<proteinExistence type="predicted"/>
<evidence type="ECO:0000313" key="3">
    <source>
        <dbReference type="Proteomes" id="UP000287651"/>
    </source>
</evidence>